<reference evidence="4" key="1">
    <citation type="journal article" date="2014" name="Nat. Genet.">
        <title>The genome of the stress-tolerant wild tomato species Solanum pennellii.</title>
        <authorList>
            <person name="Bolger A."/>
            <person name="Scossa F."/>
            <person name="Bolger M.E."/>
            <person name="Lanz C."/>
            <person name="Maumus F."/>
            <person name="Tohge T."/>
            <person name="Quesneville H."/>
            <person name="Alseekh S."/>
            <person name="Sorensen I."/>
            <person name="Lichtenstein G."/>
            <person name="Fich E.A."/>
            <person name="Conte M."/>
            <person name="Keller H."/>
            <person name="Schneeberger K."/>
            <person name="Schwacke R."/>
            <person name="Ofner I."/>
            <person name="Vrebalov J."/>
            <person name="Xu Y."/>
            <person name="Osorio S."/>
            <person name="Aflitos S.A."/>
            <person name="Schijlen E."/>
            <person name="Jimenez-Gomez J.M."/>
            <person name="Ryngajllo M."/>
            <person name="Kimura S."/>
            <person name="Kumar R."/>
            <person name="Koenig D."/>
            <person name="Headland L.R."/>
            <person name="Maloof J.N."/>
            <person name="Sinha N."/>
            <person name="van Ham R.C."/>
            <person name="Lankhorst R.K."/>
            <person name="Mao L."/>
            <person name="Vogel A."/>
            <person name="Arsova B."/>
            <person name="Panstruga R."/>
            <person name="Fei Z."/>
            <person name="Rose J.K."/>
            <person name="Zamir D."/>
            <person name="Carrari F."/>
            <person name="Giovannoni J.J."/>
            <person name="Weigel D."/>
            <person name="Usadel B."/>
            <person name="Fernie A.R."/>
        </authorList>
    </citation>
    <scope>NUCLEOTIDE SEQUENCE [LARGE SCALE GENOMIC DNA]</scope>
    <source>
        <strain evidence="4">cv. LA0716</strain>
    </source>
</reference>
<keyword evidence="1" id="KW-0863">Zinc-finger</keyword>
<evidence type="ECO:0000259" key="3">
    <source>
        <dbReference type="PROSITE" id="PS50158"/>
    </source>
</evidence>
<evidence type="ECO:0000256" key="2">
    <source>
        <dbReference type="SAM" id="MobiDB-lite"/>
    </source>
</evidence>
<keyword evidence="1" id="KW-0862">Zinc</keyword>
<dbReference type="InterPro" id="IPR001878">
    <property type="entry name" value="Znf_CCHC"/>
</dbReference>
<feature type="region of interest" description="Disordered" evidence="2">
    <location>
        <begin position="204"/>
        <end position="258"/>
    </location>
</feature>
<proteinExistence type="predicted"/>
<dbReference type="SMART" id="SM00343">
    <property type="entry name" value="ZnF_C2HC"/>
    <property type="match status" value="1"/>
</dbReference>
<keyword evidence="1" id="KW-0479">Metal-binding</keyword>
<accession>A0ABM1GKT2</accession>
<reference evidence="5" key="2">
    <citation type="submission" date="2025-08" db="UniProtKB">
        <authorList>
            <consortium name="RefSeq"/>
        </authorList>
    </citation>
    <scope>IDENTIFICATION</scope>
</reference>
<gene>
    <name evidence="5" type="primary">LOC107016556</name>
</gene>
<protein>
    <submittedName>
        <fullName evidence="5">Uncharacterized protein LOC107016556</fullName>
    </submittedName>
</protein>
<feature type="domain" description="CCHC-type" evidence="3">
    <location>
        <begin position="261"/>
        <end position="275"/>
    </location>
</feature>
<keyword evidence="4" id="KW-1185">Reference proteome</keyword>
<dbReference type="GeneID" id="107016556"/>
<dbReference type="PANTHER" id="PTHR33325:SF11">
    <property type="entry name" value="COLD SHOCK DOMAIN-CONTAINING PROTEIN 4-LIKE"/>
    <property type="match status" value="1"/>
</dbReference>
<name>A0ABM1GKT2_SOLPN</name>
<sequence length="322" mass="37655">MVNLTKLEFTALQSSGRNYLSWVLYAEIHLEAMGLRDTIKEENKASNQICARAMIFLRHHLDEILKIEYLTVKDPLVLWKNLKERFDHLKMVIHPKARYDWMHLRLQNFKSIHEYNSAMFRITSQLKLCGETVSEIDMMDKTFSTFHASIVLLQQQYREKGFKKYSELISHILVAEQNNDLLLKNHENRPIGSEPLPEVNEAYAHHARRGKGRGPNRGRGRGRGRGRDYGQERNSIPGINHSSNKKEKRKDEKREATREGCFRCSGRGHYARDCRTIKHLVELYQESLKKKEKNPETNFISENQVDITHLDVADFFAHPEGK</sequence>
<dbReference type="InterPro" id="IPR036875">
    <property type="entry name" value="Znf_CCHC_sf"/>
</dbReference>
<feature type="compositionally biased region" description="Basic and acidic residues" evidence="2">
    <location>
        <begin position="249"/>
        <end position="258"/>
    </location>
</feature>
<evidence type="ECO:0000256" key="1">
    <source>
        <dbReference type="PROSITE-ProRule" id="PRU00047"/>
    </source>
</evidence>
<dbReference type="SUPFAM" id="SSF57756">
    <property type="entry name" value="Retrovirus zinc finger-like domains"/>
    <property type="match status" value="1"/>
</dbReference>
<evidence type="ECO:0000313" key="5">
    <source>
        <dbReference type="RefSeq" id="XP_015072476.1"/>
    </source>
</evidence>
<dbReference type="Pfam" id="PF00098">
    <property type="entry name" value="zf-CCHC"/>
    <property type="match status" value="1"/>
</dbReference>
<dbReference type="PROSITE" id="PS50158">
    <property type="entry name" value="ZF_CCHC"/>
    <property type="match status" value="1"/>
</dbReference>
<dbReference type="RefSeq" id="XP_015072476.1">
    <property type="nucleotide sequence ID" value="XM_015216990.1"/>
</dbReference>
<evidence type="ECO:0000313" key="4">
    <source>
        <dbReference type="Proteomes" id="UP000694930"/>
    </source>
</evidence>
<dbReference type="Proteomes" id="UP000694930">
    <property type="component" value="Chromosome 4"/>
</dbReference>
<organism evidence="4 5">
    <name type="scientific">Solanum pennellii</name>
    <name type="common">Tomato</name>
    <name type="synonym">Lycopersicon pennellii</name>
    <dbReference type="NCBI Taxonomy" id="28526"/>
    <lineage>
        <taxon>Eukaryota</taxon>
        <taxon>Viridiplantae</taxon>
        <taxon>Streptophyta</taxon>
        <taxon>Embryophyta</taxon>
        <taxon>Tracheophyta</taxon>
        <taxon>Spermatophyta</taxon>
        <taxon>Magnoliopsida</taxon>
        <taxon>eudicotyledons</taxon>
        <taxon>Gunneridae</taxon>
        <taxon>Pentapetalae</taxon>
        <taxon>asterids</taxon>
        <taxon>lamiids</taxon>
        <taxon>Solanales</taxon>
        <taxon>Solanaceae</taxon>
        <taxon>Solanoideae</taxon>
        <taxon>Solaneae</taxon>
        <taxon>Solanum</taxon>
        <taxon>Solanum subgen. Lycopersicon</taxon>
    </lineage>
</organism>
<dbReference type="Gene3D" id="4.10.60.10">
    <property type="entry name" value="Zinc finger, CCHC-type"/>
    <property type="match status" value="1"/>
</dbReference>
<dbReference type="PANTHER" id="PTHR33325">
    <property type="entry name" value="ZINC FINGER, CCHC-TYPE-RELATED"/>
    <property type="match status" value="1"/>
</dbReference>
<feature type="compositionally biased region" description="Basic residues" evidence="2">
    <location>
        <begin position="205"/>
        <end position="224"/>
    </location>
</feature>